<dbReference type="Gene3D" id="3.40.250.10">
    <property type="entry name" value="Rhodanese-like domain"/>
    <property type="match status" value="1"/>
</dbReference>
<organism evidence="1">
    <name type="scientific">Lyngbya confervoides BDU141951</name>
    <dbReference type="NCBI Taxonomy" id="1574623"/>
    <lineage>
        <taxon>Bacteria</taxon>
        <taxon>Bacillati</taxon>
        <taxon>Cyanobacteriota</taxon>
        <taxon>Cyanophyceae</taxon>
        <taxon>Oscillatoriophycideae</taxon>
        <taxon>Oscillatoriales</taxon>
        <taxon>Microcoleaceae</taxon>
        <taxon>Lyngbya</taxon>
    </lineage>
</organism>
<accession>A0A0C1UNY3</accession>
<dbReference type="EMBL" id="JTHE02000003">
    <property type="protein sequence ID" value="NEV67108.1"/>
    <property type="molecule type" value="Genomic_DNA"/>
</dbReference>
<gene>
    <name evidence="1" type="ORF">QQ91_008250</name>
</gene>
<proteinExistence type="predicted"/>
<name>A0A0C1UNY3_9CYAN</name>
<dbReference type="SUPFAM" id="SSF52821">
    <property type="entry name" value="Rhodanese/Cell cycle control phosphatase"/>
    <property type="match status" value="1"/>
</dbReference>
<reference evidence="1" key="2">
    <citation type="journal article" date="2015" name="Genome Announc.">
        <title>Draft Genome Sequence of Filamentous Marine Cyanobacterium Lyngbya confervoides Strain BDU141951.</title>
        <authorList>
            <person name="Chandrababunaidu M.M."/>
            <person name="Sen D."/>
            <person name="Tripathy S."/>
        </authorList>
    </citation>
    <scope>NUCLEOTIDE SEQUENCE</scope>
    <source>
        <strain evidence="1">BDU141951</strain>
    </source>
</reference>
<sequence length="125" mass="13919">MANRLLGIFPKPAAMQDMSRVYDLKSRLDWGEPALTIIDIRDRALFNESHIMGAISMPMAELLGRVQAALEYDRDIYLYSHTDEEAVQAAQQLRDAGYQKVSVVRGGVAAWKAADFQVETGMATV</sequence>
<evidence type="ECO:0000313" key="1">
    <source>
        <dbReference type="EMBL" id="NEV67108.1"/>
    </source>
</evidence>
<dbReference type="SMART" id="SM00450">
    <property type="entry name" value="RHOD"/>
    <property type="match status" value="1"/>
</dbReference>
<dbReference type="InterPro" id="IPR050229">
    <property type="entry name" value="GlpE_sulfurtransferase"/>
</dbReference>
<dbReference type="Pfam" id="PF00581">
    <property type="entry name" value="Rhodanese"/>
    <property type="match status" value="1"/>
</dbReference>
<dbReference type="AlphaFoldDB" id="A0A0C1UNY3"/>
<dbReference type="PROSITE" id="PS50206">
    <property type="entry name" value="RHODANESE_3"/>
    <property type="match status" value="1"/>
</dbReference>
<reference evidence="1" key="3">
    <citation type="submission" date="2020-02" db="EMBL/GenBank/DDBJ databases">
        <authorList>
            <person name="Sarangi A.N."/>
            <person name="Ghosh S."/>
            <person name="Mukherjee M."/>
            <person name="Tripathy S."/>
        </authorList>
    </citation>
    <scope>NUCLEOTIDE SEQUENCE</scope>
    <source>
        <strain evidence="1">BDU141951</strain>
    </source>
</reference>
<dbReference type="CDD" id="cd00158">
    <property type="entry name" value="RHOD"/>
    <property type="match status" value="1"/>
</dbReference>
<reference evidence="1" key="1">
    <citation type="submission" date="2014-11" db="EMBL/GenBank/DDBJ databases">
        <authorList>
            <person name="Malar M.C."/>
            <person name="Sen D."/>
            <person name="Tripathy S."/>
        </authorList>
    </citation>
    <scope>NUCLEOTIDE SEQUENCE</scope>
    <source>
        <strain evidence="1">BDU141951</strain>
    </source>
</reference>
<comment type="caution">
    <text evidence="1">The sequence shown here is derived from an EMBL/GenBank/DDBJ whole genome shotgun (WGS) entry which is preliminary data.</text>
</comment>
<dbReference type="InterPro" id="IPR036873">
    <property type="entry name" value="Rhodanese-like_dom_sf"/>
</dbReference>
<dbReference type="InterPro" id="IPR001763">
    <property type="entry name" value="Rhodanese-like_dom"/>
</dbReference>
<protein>
    <submittedName>
        <fullName evidence="1">Rhodanese-like domain-containing protein</fullName>
    </submittedName>
</protein>
<dbReference type="PANTHER" id="PTHR43031:SF1">
    <property type="entry name" value="PYRIDINE NUCLEOTIDE-DISULPHIDE OXIDOREDUCTASE"/>
    <property type="match status" value="1"/>
</dbReference>
<dbReference type="PANTHER" id="PTHR43031">
    <property type="entry name" value="FAD-DEPENDENT OXIDOREDUCTASE"/>
    <property type="match status" value="1"/>
</dbReference>